<dbReference type="InterPro" id="IPR003593">
    <property type="entry name" value="AAA+_ATPase"/>
</dbReference>
<dbReference type="InterPro" id="IPR027417">
    <property type="entry name" value="P-loop_NTPase"/>
</dbReference>
<dbReference type="PANTHER" id="PTHR43776">
    <property type="entry name" value="TRANSPORT ATP-BINDING PROTEIN"/>
    <property type="match status" value="1"/>
</dbReference>
<dbReference type="GO" id="GO:0005524">
    <property type="term" value="F:ATP binding"/>
    <property type="evidence" value="ECO:0007669"/>
    <property type="project" value="UniProtKB-KW"/>
</dbReference>
<dbReference type="GO" id="GO:0055085">
    <property type="term" value="P:transmembrane transport"/>
    <property type="evidence" value="ECO:0007669"/>
    <property type="project" value="UniProtKB-ARBA"/>
</dbReference>
<dbReference type="InterPro" id="IPR050319">
    <property type="entry name" value="ABC_transp_ATP-bind"/>
</dbReference>
<dbReference type="PROSITE" id="PS00211">
    <property type="entry name" value="ABC_TRANSPORTER_1"/>
    <property type="match status" value="1"/>
</dbReference>
<dbReference type="Proteomes" id="UP000256424">
    <property type="component" value="Unassembled WGS sequence"/>
</dbReference>
<gene>
    <name evidence="6" type="ORF">CQA66_08520</name>
</gene>
<comment type="similarity">
    <text evidence="1">Belongs to the ABC transporter superfamily.</text>
</comment>
<name>A0A3D8IYH1_9HELI</name>
<proteinExistence type="inferred from homology"/>
<evidence type="ECO:0000256" key="1">
    <source>
        <dbReference type="ARBA" id="ARBA00005417"/>
    </source>
</evidence>
<evidence type="ECO:0000259" key="5">
    <source>
        <dbReference type="PROSITE" id="PS50893"/>
    </source>
</evidence>
<dbReference type="EMBL" id="NXLW01000021">
    <property type="protein sequence ID" value="RDU70312.1"/>
    <property type="molecule type" value="Genomic_DNA"/>
</dbReference>
<dbReference type="AlphaFoldDB" id="A0A3D8IYH1"/>
<keyword evidence="7" id="KW-1185">Reference proteome</keyword>
<evidence type="ECO:0000313" key="6">
    <source>
        <dbReference type="EMBL" id="RDU70312.1"/>
    </source>
</evidence>
<accession>A0A3D8IYH1</accession>
<dbReference type="CDD" id="cd03257">
    <property type="entry name" value="ABC_NikE_OppD_transporters"/>
    <property type="match status" value="1"/>
</dbReference>
<reference evidence="6 7" key="1">
    <citation type="submission" date="2018-04" db="EMBL/GenBank/DDBJ databases">
        <title>Novel Campyloabacter and Helicobacter Species and Strains.</title>
        <authorList>
            <person name="Mannion A.J."/>
            <person name="Shen Z."/>
            <person name="Fox J.G."/>
        </authorList>
    </citation>
    <scope>NUCLEOTIDE SEQUENCE [LARGE SCALE GENOMIC DNA]</scope>
    <source>
        <strain evidence="6 7">MIT 97-5075</strain>
    </source>
</reference>
<keyword evidence="3" id="KW-0547">Nucleotide-binding</keyword>
<dbReference type="SMART" id="SM00382">
    <property type="entry name" value="AAA"/>
    <property type="match status" value="1"/>
</dbReference>
<evidence type="ECO:0000256" key="2">
    <source>
        <dbReference type="ARBA" id="ARBA00022448"/>
    </source>
</evidence>
<keyword evidence="4 6" id="KW-0067">ATP-binding</keyword>
<dbReference type="RefSeq" id="WP_104762758.1">
    <property type="nucleotide sequence ID" value="NZ_FZPM01000007.1"/>
</dbReference>
<dbReference type="SUPFAM" id="SSF52540">
    <property type="entry name" value="P-loop containing nucleoside triphosphate hydrolases"/>
    <property type="match status" value="1"/>
</dbReference>
<dbReference type="PANTHER" id="PTHR43776:SF7">
    <property type="entry name" value="D,D-DIPEPTIDE TRANSPORT ATP-BINDING PROTEIN DDPF-RELATED"/>
    <property type="match status" value="1"/>
</dbReference>
<organism evidence="6 7">
    <name type="scientific">Helicobacter aurati</name>
    <dbReference type="NCBI Taxonomy" id="137778"/>
    <lineage>
        <taxon>Bacteria</taxon>
        <taxon>Pseudomonadati</taxon>
        <taxon>Campylobacterota</taxon>
        <taxon>Epsilonproteobacteria</taxon>
        <taxon>Campylobacterales</taxon>
        <taxon>Helicobacteraceae</taxon>
        <taxon>Helicobacter</taxon>
    </lineage>
</organism>
<comment type="caution">
    <text evidence="6">The sequence shown here is derived from an EMBL/GenBank/DDBJ whole genome shotgun (WGS) entry which is preliminary data.</text>
</comment>
<evidence type="ECO:0000256" key="3">
    <source>
        <dbReference type="ARBA" id="ARBA00022741"/>
    </source>
</evidence>
<dbReference type="InterPro" id="IPR003439">
    <property type="entry name" value="ABC_transporter-like_ATP-bd"/>
</dbReference>
<protein>
    <submittedName>
        <fullName evidence="6">ABC transporter ATP-binding protein</fullName>
    </submittedName>
</protein>
<evidence type="ECO:0000313" key="7">
    <source>
        <dbReference type="Proteomes" id="UP000256424"/>
    </source>
</evidence>
<dbReference type="PROSITE" id="PS50893">
    <property type="entry name" value="ABC_TRANSPORTER_2"/>
    <property type="match status" value="1"/>
</dbReference>
<dbReference type="Gene3D" id="3.40.50.300">
    <property type="entry name" value="P-loop containing nucleotide triphosphate hydrolases"/>
    <property type="match status" value="1"/>
</dbReference>
<evidence type="ECO:0000256" key="4">
    <source>
        <dbReference type="ARBA" id="ARBA00022840"/>
    </source>
</evidence>
<dbReference type="OrthoDB" id="9814623at2"/>
<dbReference type="Pfam" id="PF00005">
    <property type="entry name" value="ABC_tran"/>
    <property type="match status" value="1"/>
</dbReference>
<dbReference type="GO" id="GO:0016887">
    <property type="term" value="F:ATP hydrolysis activity"/>
    <property type="evidence" value="ECO:0007669"/>
    <property type="project" value="InterPro"/>
</dbReference>
<dbReference type="InterPro" id="IPR017871">
    <property type="entry name" value="ABC_transporter-like_CS"/>
</dbReference>
<sequence>MLLTLQNICYDYQSIRFFSKAKGLRILSNINLQIDIGECVGIMGANGCGKSTLARIIAGLQRQTSGKIFLHDVLVKPQSLSGLLRRAQQEAFYKQVQIIFQDPISSLNPRFTILQNLQEPLHYLLDVHKKEAQLARIVPLMESLELDSAILQSYPAMVSGGQAQRICLIRALLVKPSLLILDEATSNLDYILCIKILRFLKDWQNNNACAFLYITHNEEFALNFCQRLLMMGEIKGQGNGIINERFV</sequence>
<feature type="domain" description="ABC transporter" evidence="5">
    <location>
        <begin position="3"/>
        <end position="247"/>
    </location>
</feature>
<keyword evidence="2" id="KW-0813">Transport</keyword>